<evidence type="ECO:0000313" key="3">
    <source>
        <dbReference type="Proteomes" id="UP000287166"/>
    </source>
</evidence>
<reference evidence="2 3" key="1">
    <citation type="journal article" date="2018" name="Sci. Rep.">
        <title>Genome sequence of the cauliflower mushroom Sparassis crispa (Hanabiratake) and its association with beneficial usage.</title>
        <authorList>
            <person name="Kiyama R."/>
            <person name="Furutani Y."/>
            <person name="Kawaguchi K."/>
            <person name="Nakanishi T."/>
        </authorList>
    </citation>
    <scope>NUCLEOTIDE SEQUENCE [LARGE SCALE GENOMIC DNA]</scope>
</reference>
<name>A0A401H517_9APHY</name>
<dbReference type="GeneID" id="38786410"/>
<proteinExistence type="predicted"/>
<comment type="caution">
    <text evidence="2">The sequence shown here is derived from an EMBL/GenBank/DDBJ whole genome shotgun (WGS) entry which is preliminary data.</text>
</comment>
<feature type="compositionally biased region" description="Basic and acidic residues" evidence="1">
    <location>
        <begin position="80"/>
        <end position="96"/>
    </location>
</feature>
<dbReference type="AlphaFoldDB" id="A0A401H517"/>
<dbReference type="EMBL" id="BFAD01000016">
    <property type="protein sequence ID" value="GBE89493.1"/>
    <property type="molecule type" value="Genomic_DNA"/>
</dbReference>
<dbReference type="RefSeq" id="XP_027620406.1">
    <property type="nucleotide sequence ID" value="XM_027764605.1"/>
</dbReference>
<gene>
    <name evidence="2" type="ORF">SCP_1601550</name>
</gene>
<feature type="region of interest" description="Disordered" evidence="1">
    <location>
        <begin position="15"/>
        <end position="96"/>
    </location>
</feature>
<keyword evidence="3" id="KW-1185">Reference proteome</keyword>
<sequence>MPPLKVKTKIVKPVPIPDMPRCPTIVEKENSHPLPPHRPWEQQQPIEVHPPLGNADDSDKILDDDIAHAPGPRTTKPRPPKLDEKLKTSAEGRRIT</sequence>
<dbReference type="InParanoid" id="A0A401H517"/>
<evidence type="ECO:0000256" key="1">
    <source>
        <dbReference type="SAM" id="MobiDB-lite"/>
    </source>
</evidence>
<organism evidence="2 3">
    <name type="scientific">Sparassis crispa</name>
    <dbReference type="NCBI Taxonomy" id="139825"/>
    <lineage>
        <taxon>Eukaryota</taxon>
        <taxon>Fungi</taxon>
        <taxon>Dikarya</taxon>
        <taxon>Basidiomycota</taxon>
        <taxon>Agaricomycotina</taxon>
        <taxon>Agaricomycetes</taxon>
        <taxon>Polyporales</taxon>
        <taxon>Sparassidaceae</taxon>
        <taxon>Sparassis</taxon>
    </lineage>
</organism>
<accession>A0A401H517</accession>
<dbReference type="Proteomes" id="UP000287166">
    <property type="component" value="Unassembled WGS sequence"/>
</dbReference>
<evidence type="ECO:0000313" key="2">
    <source>
        <dbReference type="EMBL" id="GBE89493.1"/>
    </source>
</evidence>
<protein>
    <submittedName>
        <fullName evidence="2">Uncharacterized protein</fullName>
    </submittedName>
</protein>
<feature type="compositionally biased region" description="Basic and acidic residues" evidence="1">
    <location>
        <begin position="57"/>
        <end position="67"/>
    </location>
</feature>